<proteinExistence type="predicted"/>
<name>A0A8D8TEQ2_9HEMI</name>
<dbReference type="AlphaFoldDB" id="A0A8D8TEQ2"/>
<evidence type="ECO:0000313" key="1">
    <source>
        <dbReference type="EMBL" id="CAG6686468.1"/>
    </source>
</evidence>
<sequence>MCSLNCRLTEQPFLIWYHICPNSGRHVYAPALPLHSILLVPSSATSHLKFITLFAHLPSAHVDRLSSFILSAFHHTKILAIAPDSYTFHSRSAILNRGYAKNWFMANKI</sequence>
<protein>
    <submittedName>
        <fullName evidence="1">Uncharacterized protein</fullName>
    </submittedName>
</protein>
<accession>A0A8D8TEQ2</accession>
<organism evidence="1">
    <name type="scientific">Cacopsylla melanoneura</name>
    <dbReference type="NCBI Taxonomy" id="428564"/>
    <lineage>
        <taxon>Eukaryota</taxon>
        <taxon>Metazoa</taxon>
        <taxon>Ecdysozoa</taxon>
        <taxon>Arthropoda</taxon>
        <taxon>Hexapoda</taxon>
        <taxon>Insecta</taxon>
        <taxon>Pterygota</taxon>
        <taxon>Neoptera</taxon>
        <taxon>Paraneoptera</taxon>
        <taxon>Hemiptera</taxon>
        <taxon>Sternorrhyncha</taxon>
        <taxon>Psylloidea</taxon>
        <taxon>Psyllidae</taxon>
        <taxon>Psyllinae</taxon>
        <taxon>Cacopsylla</taxon>
    </lineage>
</organism>
<reference evidence="1" key="1">
    <citation type="submission" date="2021-05" db="EMBL/GenBank/DDBJ databases">
        <authorList>
            <person name="Alioto T."/>
            <person name="Alioto T."/>
            <person name="Gomez Garrido J."/>
        </authorList>
    </citation>
    <scope>NUCLEOTIDE SEQUENCE</scope>
</reference>
<dbReference type="EMBL" id="HBUF01276683">
    <property type="protein sequence ID" value="CAG6686468.1"/>
    <property type="molecule type" value="Transcribed_RNA"/>
</dbReference>